<dbReference type="PATRIC" id="fig|145458.7.peg.149"/>
<feature type="transmembrane region" description="Helical" evidence="2">
    <location>
        <begin position="87"/>
        <end position="109"/>
    </location>
</feature>
<dbReference type="KEGG" id="rtc:APU90_05855"/>
<evidence type="ECO:0000313" key="4">
    <source>
        <dbReference type="Proteomes" id="UP000052979"/>
    </source>
</evidence>
<dbReference type="KEGG" id="rtx:TI83_00625"/>
<comment type="caution">
    <text evidence="3">The sequence shown here is derived from an EMBL/GenBank/DDBJ whole genome shotgun (WGS) entry which is preliminary data.</text>
</comment>
<evidence type="ECO:0000256" key="2">
    <source>
        <dbReference type="SAM" id="Phobius"/>
    </source>
</evidence>
<feature type="region of interest" description="Disordered" evidence="1">
    <location>
        <begin position="33"/>
        <end position="77"/>
    </location>
</feature>
<dbReference type="RefSeq" id="WP_042733714.1">
    <property type="nucleotide sequence ID" value="NZ_CP010848.1"/>
</dbReference>
<proteinExistence type="predicted"/>
<sequence>MKDGSLGRLSLLDNIKARLKIVQVLPEAQLKAATPAPGSAPAPGSGVAEGSAPAPAPGAAEPATIASRPDSAPAADSSLAATGIDSVGPIAGAAALLAAGAAALGFGAFRRPSSAESDTEENKKHRKGALNCTIPPQNFRGNCYYSPRIQTGLA</sequence>
<accession>A0A0C5BCI0</accession>
<dbReference type="AlphaFoldDB" id="A0A0C5BCI0"/>
<keyword evidence="4" id="KW-1185">Reference proteome</keyword>
<gene>
    <name evidence="3" type="ORF">VT73_05855</name>
</gene>
<dbReference type="EMBL" id="LBFI01000032">
    <property type="protein sequence ID" value="KKM45683.1"/>
    <property type="molecule type" value="Genomic_DNA"/>
</dbReference>
<keyword evidence="2" id="KW-1133">Transmembrane helix</keyword>
<keyword evidence="2" id="KW-0812">Transmembrane</keyword>
<dbReference type="Proteomes" id="UP000052979">
    <property type="component" value="Unassembled WGS sequence"/>
</dbReference>
<reference evidence="3 4" key="1">
    <citation type="submission" date="2015-04" db="EMBL/GenBank/DDBJ databases">
        <title>Draft genome sequence of Rathayibacter toxicus strain FH-142 (AKA 70134 or CS 32), a Western Australian isolate.</title>
        <authorList>
            <consortium name="Consortium for Microbial Forensics and Genomics (microFORGE)"/>
            <person name="Knight B.M."/>
            <person name="Roberts D.P."/>
            <person name="Lin D."/>
            <person name="Hari K."/>
            <person name="Fletcher J."/>
            <person name="Melcher U."/>
            <person name="Blagden T."/>
            <person name="Luster D.G."/>
            <person name="Sechler A.J."/>
            <person name="Schneider W.L."/>
            <person name="Winegar R.A."/>
        </authorList>
    </citation>
    <scope>NUCLEOTIDE SEQUENCE [LARGE SCALE GENOMIC DNA]</scope>
    <source>
        <strain evidence="3 4">FH142</strain>
    </source>
</reference>
<organism evidence="3 4">
    <name type="scientific">Rathayibacter toxicus</name>
    <dbReference type="NCBI Taxonomy" id="145458"/>
    <lineage>
        <taxon>Bacteria</taxon>
        <taxon>Bacillati</taxon>
        <taxon>Actinomycetota</taxon>
        <taxon>Actinomycetes</taxon>
        <taxon>Micrococcales</taxon>
        <taxon>Microbacteriaceae</taxon>
        <taxon>Rathayibacter</taxon>
    </lineage>
</organism>
<evidence type="ECO:0000256" key="1">
    <source>
        <dbReference type="SAM" id="MobiDB-lite"/>
    </source>
</evidence>
<protein>
    <recommendedName>
        <fullName evidence="5">LPXTG cell wall anchor domain-containing protein</fullName>
    </recommendedName>
</protein>
<keyword evidence="2" id="KW-0472">Membrane</keyword>
<evidence type="ECO:0000313" key="3">
    <source>
        <dbReference type="EMBL" id="KKM45683.1"/>
    </source>
</evidence>
<dbReference type="GeneID" id="93666105"/>
<name>A0A0C5BCI0_9MICO</name>
<evidence type="ECO:0008006" key="5">
    <source>
        <dbReference type="Google" id="ProtNLM"/>
    </source>
</evidence>